<dbReference type="PANTHER" id="PTHR47957:SF3">
    <property type="entry name" value="ATP-DEPENDENT HELICASE HRQ1"/>
    <property type="match status" value="1"/>
</dbReference>
<gene>
    <name evidence="2" type="ORF">GCM10025883_03620</name>
</gene>
<comment type="caution">
    <text evidence="2">The sequence shown here is derived from an EMBL/GenBank/DDBJ whole genome shotgun (WGS) entry which is preliminary data.</text>
</comment>
<evidence type="ECO:0000259" key="1">
    <source>
        <dbReference type="Pfam" id="PF09369"/>
    </source>
</evidence>
<dbReference type="PANTHER" id="PTHR47957">
    <property type="entry name" value="ATP-DEPENDENT HELICASE HRQ1"/>
    <property type="match status" value="1"/>
</dbReference>
<dbReference type="RefSeq" id="WP_348536045.1">
    <property type="nucleotide sequence ID" value="NZ_BSUO01000001.1"/>
</dbReference>
<proteinExistence type="predicted"/>
<dbReference type="Proteomes" id="UP001157126">
    <property type="component" value="Unassembled WGS sequence"/>
</dbReference>
<keyword evidence="3" id="KW-1185">Reference proteome</keyword>
<reference evidence="3" key="1">
    <citation type="journal article" date="2019" name="Int. J. Syst. Evol. Microbiol.">
        <title>The Global Catalogue of Microorganisms (GCM) 10K type strain sequencing project: providing services to taxonomists for standard genome sequencing and annotation.</title>
        <authorList>
            <consortium name="The Broad Institute Genomics Platform"/>
            <consortium name="The Broad Institute Genome Sequencing Center for Infectious Disease"/>
            <person name="Wu L."/>
            <person name="Ma J."/>
        </authorList>
    </citation>
    <scope>NUCLEOTIDE SEQUENCE [LARGE SCALE GENOMIC DNA]</scope>
    <source>
        <strain evidence="3">NBRC 113072</strain>
    </source>
</reference>
<dbReference type="InterPro" id="IPR018973">
    <property type="entry name" value="MZB"/>
</dbReference>
<evidence type="ECO:0000313" key="3">
    <source>
        <dbReference type="Proteomes" id="UP001157126"/>
    </source>
</evidence>
<organism evidence="2 3">
    <name type="scientific">Mobilicoccus caccae</name>
    <dbReference type="NCBI Taxonomy" id="1859295"/>
    <lineage>
        <taxon>Bacteria</taxon>
        <taxon>Bacillati</taxon>
        <taxon>Actinomycetota</taxon>
        <taxon>Actinomycetes</taxon>
        <taxon>Micrococcales</taxon>
        <taxon>Dermatophilaceae</taxon>
        <taxon>Mobilicoccus</taxon>
    </lineage>
</organism>
<name>A0ABQ6INK8_9MICO</name>
<dbReference type="Pfam" id="PF09369">
    <property type="entry name" value="MZB"/>
    <property type="match status" value="1"/>
</dbReference>
<protein>
    <recommendedName>
        <fullName evidence="1">MrfA-like Zn-binding domain-containing protein</fullName>
    </recommendedName>
</protein>
<accession>A0ABQ6INK8</accession>
<feature type="domain" description="MrfA-like Zn-binding" evidence="1">
    <location>
        <begin position="33"/>
        <end position="111"/>
    </location>
</feature>
<evidence type="ECO:0000313" key="2">
    <source>
        <dbReference type="EMBL" id="GMA38317.1"/>
    </source>
</evidence>
<dbReference type="EMBL" id="BSUO01000001">
    <property type="protein sequence ID" value="GMA38317.1"/>
    <property type="molecule type" value="Genomic_DNA"/>
</dbReference>
<sequence length="148" mass="15164">MTTSAVWWTITPDALAGAGIDDATLPGALHATEHAAIGLMPLLVAADRWDIGGVSTACHPDTGLPTIMIYDGHPGGAGFAAEGYERAHEWLRRTKDAVAGCRCSSGCPSCVHSPKCGNGNEPLDKAAAITLLDLLVDAETSVGAGRSV</sequence>